<organism evidence="1 2">
    <name type="scientific">Listeria booriae</name>
    <dbReference type="NCBI Taxonomy" id="1552123"/>
    <lineage>
        <taxon>Bacteria</taxon>
        <taxon>Bacillati</taxon>
        <taxon>Bacillota</taxon>
        <taxon>Bacilli</taxon>
        <taxon>Bacillales</taxon>
        <taxon>Listeriaceae</taxon>
        <taxon>Listeria</taxon>
    </lineage>
</organism>
<sequence length="101" mass="12069">MLPIGSIIYLKDGTRQMMILNRGPIVVIEREQRYFDYSACEYPIGLIQDKILYFNEENIDEVIFEGYSDDKEKRFETVYKDWLEQNLELKKGIVDRPLNQL</sequence>
<reference evidence="1 2" key="1">
    <citation type="submission" date="2020-03" db="EMBL/GenBank/DDBJ databases">
        <title>Soil Listeria distribution.</title>
        <authorList>
            <person name="Liao J."/>
            <person name="Wiedmann M."/>
        </authorList>
    </citation>
    <scope>NUCLEOTIDE SEQUENCE [LARGE SCALE GENOMIC DNA]</scope>
    <source>
        <strain evidence="1 2">FSL L7-1547</strain>
    </source>
</reference>
<dbReference type="Pfam" id="PF13780">
    <property type="entry name" value="DUF4176"/>
    <property type="match status" value="1"/>
</dbReference>
<proteinExistence type="predicted"/>
<gene>
    <name evidence="1" type="ORF">HCI99_14085</name>
</gene>
<dbReference type="RefSeq" id="WP_185418103.1">
    <property type="nucleotide sequence ID" value="NZ_JAASTX010000022.1"/>
</dbReference>
<evidence type="ECO:0000313" key="1">
    <source>
        <dbReference type="EMBL" id="MBC1492947.1"/>
    </source>
</evidence>
<dbReference type="InterPro" id="IPR025233">
    <property type="entry name" value="DUF4176"/>
</dbReference>
<dbReference type="AlphaFoldDB" id="A0A7X1CCY4"/>
<protein>
    <submittedName>
        <fullName evidence="1">DUF4176 domain-containing protein</fullName>
    </submittedName>
</protein>
<dbReference type="EMBL" id="JAASTX010000022">
    <property type="protein sequence ID" value="MBC1492947.1"/>
    <property type="molecule type" value="Genomic_DNA"/>
</dbReference>
<comment type="caution">
    <text evidence="1">The sequence shown here is derived from an EMBL/GenBank/DDBJ whole genome shotgun (WGS) entry which is preliminary data.</text>
</comment>
<evidence type="ECO:0000313" key="2">
    <source>
        <dbReference type="Proteomes" id="UP000533953"/>
    </source>
</evidence>
<name>A0A7X1CCY4_9LIST</name>
<dbReference type="Proteomes" id="UP000533953">
    <property type="component" value="Unassembled WGS sequence"/>
</dbReference>
<accession>A0A7X1CCY4</accession>